<dbReference type="AlphaFoldDB" id="A0A5C2S0D4"/>
<evidence type="ECO:0000313" key="1">
    <source>
        <dbReference type="EMBL" id="RPD56761.1"/>
    </source>
</evidence>
<protein>
    <submittedName>
        <fullName evidence="1">Uncharacterized protein</fullName>
    </submittedName>
</protein>
<keyword evidence="2" id="KW-1185">Reference proteome</keyword>
<dbReference type="OrthoDB" id="2733999at2759"/>
<dbReference type="Proteomes" id="UP000313359">
    <property type="component" value="Unassembled WGS sequence"/>
</dbReference>
<evidence type="ECO:0000313" key="2">
    <source>
        <dbReference type="Proteomes" id="UP000313359"/>
    </source>
</evidence>
<dbReference type="EMBL" id="ML122286">
    <property type="protein sequence ID" value="RPD56761.1"/>
    <property type="molecule type" value="Genomic_DNA"/>
</dbReference>
<gene>
    <name evidence="1" type="ORF">L227DRAFT_587985</name>
</gene>
<proteinExistence type="predicted"/>
<sequence length="957" mass="109884">MQAYKQPQDVAHANPARFTRTMEPPALQQHREIWVAHNDSYDDYFDAPTLEESFGDDTRFGDPHSSWTIFRDYGYRLPTRFPYMHYFQSPWQVSKHILAPGAPQTTTYNPRSYFPELHTVRNPVEGDRNFPDFAQIHPEVKICGLSKLLDTAKSAFRSQTRDMFVCGKWLDGCFICLDLERDAMLVNLHVADTISIALTPTMGTAPPIRKNNHVYSRSRSRSWNNTLMTPISLSEGDTPMFIYICFPRMLHRDDRGRREALMPFEVQRKFWDNVLLPALRSHAGLVSHAYGSTTAGSKAQRSGHLFRAKTVAVENTVLEDMQRTMKNTIKNDPDLSPYGSFFFVLDAKNLKHQTHVAVPDISPINTPLSRLQKRFPSLDVAYMLDRQNGELTIDVGFAFTPDTDSMADNEPLTGLWRLEVLEQSFAAGGFNRGQQHNIGTLSRYGALQAPMARERSYLTHITFRSAYNLQYEMTRPSDNRPFFAEDGNAYDVNETYMNECQCRISLFRGKSVNTTYGVRDEYRVGGQAVMDIFTKAAQMTRDFLDSNPVLWIPTKLWFDFCAWRVEELQSLQIHLSRLLPPNYGIITSLLCYMLQHVTNTPQIIFPHVRHSLALLAAQQIINRFGALFLHTLDLTNLHVIPEIEEVDDDDVRRCLGYAKRVRARKRRHPHQVNLDPSLAYPLGPSPSWSELVQCIEGRPETIMKEWSFDPFVDVNPTATKLFVAFTQHIWHLLRPSWLCPRVRIWPKTIEEAMEMWSISGLNDRILRISFTACNAGLRGSIVAQREPSFQDRVALYFPPPGRAPPKGSQWYILQQQPCYIALYHSALSSLDDAGRDDLHSALSYMFTRIQCLPASSAPTGDSYGWVWKKEGDAIIIVTNPEYYRIEKIGTRTSRKATRGPRATLSQQAFRRSLFKSIATYEDADVARTYTRHFAQNLTRKSNAKRQKQEALLRNRYL</sequence>
<name>A0A5C2S0D4_9APHY</name>
<dbReference type="STRING" id="1328759.A0A5C2S0D4"/>
<organism evidence="1 2">
    <name type="scientific">Lentinus tigrinus ALCF2SS1-6</name>
    <dbReference type="NCBI Taxonomy" id="1328759"/>
    <lineage>
        <taxon>Eukaryota</taxon>
        <taxon>Fungi</taxon>
        <taxon>Dikarya</taxon>
        <taxon>Basidiomycota</taxon>
        <taxon>Agaricomycotina</taxon>
        <taxon>Agaricomycetes</taxon>
        <taxon>Polyporales</taxon>
        <taxon>Polyporaceae</taxon>
        <taxon>Lentinus</taxon>
    </lineage>
</organism>
<accession>A0A5C2S0D4</accession>
<reference evidence="1" key="1">
    <citation type="journal article" date="2018" name="Genome Biol. Evol.">
        <title>Genomics and development of Lentinus tigrinus, a white-rot wood-decaying mushroom with dimorphic fruiting bodies.</title>
        <authorList>
            <person name="Wu B."/>
            <person name="Xu Z."/>
            <person name="Knudson A."/>
            <person name="Carlson A."/>
            <person name="Chen N."/>
            <person name="Kovaka S."/>
            <person name="LaButti K."/>
            <person name="Lipzen A."/>
            <person name="Pennachio C."/>
            <person name="Riley R."/>
            <person name="Schakwitz W."/>
            <person name="Umezawa K."/>
            <person name="Ohm R.A."/>
            <person name="Grigoriev I.V."/>
            <person name="Nagy L.G."/>
            <person name="Gibbons J."/>
            <person name="Hibbett D."/>
        </authorList>
    </citation>
    <scope>NUCLEOTIDE SEQUENCE [LARGE SCALE GENOMIC DNA]</scope>
    <source>
        <strain evidence="1">ALCF2SS1-6</strain>
    </source>
</reference>